<evidence type="ECO:0000259" key="2">
    <source>
        <dbReference type="PROSITE" id="PS00624"/>
    </source>
</evidence>
<dbReference type="PROSITE" id="PS00624">
    <property type="entry name" value="GMC_OXRED_2"/>
    <property type="match status" value="1"/>
</dbReference>
<comment type="similarity">
    <text evidence="1">Belongs to the GMC oxidoreductase family.</text>
</comment>
<dbReference type="InterPro" id="IPR012132">
    <property type="entry name" value="GMC_OxRdtase"/>
</dbReference>
<accession>A0AA39TPW9</accession>
<dbReference type="EMBL" id="JAUEPS010000004">
    <property type="protein sequence ID" value="KAK0466392.1"/>
    <property type="molecule type" value="Genomic_DNA"/>
</dbReference>
<keyword evidence="4" id="KW-1185">Reference proteome</keyword>
<protein>
    <recommendedName>
        <fullName evidence="2">Glucose-methanol-choline oxidoreductase N-terminal domain-containing protein</fullName>
    </recommendedName>
</protein>
<feature type="domain" description="Glucose-methanol-choline oxidoreductase N-terminal" evidence="2">
    <location>
        <begin position="148"/>
        <end position="162"/>
    </location>
</feature>
<dbReference type="Proteomes" id="UP001175211">
    <property type="component" value="Unassembled WGS sequence"/>
</dbReference>
<gene>
    <name evidence="3" type="ORF">EV420DRAFT_1710780</name>
</gene>
<dbReference type="Gene3D" id="3.30.560.10">
    <property type="entry name" value="Glucose Oxidase, domain 3"/>
    <property type="match status" value="1"/>
</dbReference>
<dbReference type="PANTHER" id="PTHR11552:SF123">
    <property type="entry name" value="GMC OXIDOREDUCTASE (AFU_ORTHOLOGUE AFUA_2G01770)-RELATED"/>
    <property type="match status" value="1"/>
</dbReference>
<comment type="caution">
    <text evidence="3">The sequence shown here is derived from an EMBL/GenBank/DDBJ whole genome shotgun (WGS) entry which is preliminary data.</text>
</comment>
<dbReference type="GeneID" id="85363164"/>
<dbReference type="Gene3D" id="3.30.410.10">
    <property type="entry name" value="Cholesterol Oxidase, domain 2"/>
    <property type="match status" value="1"/>
</dbReference>
<organism evidence="3 4">
    <name type="scientific">Armillaria tabescens</name>
    <name type="common">Ringless honey mushroom</name>
    <name type="synonym">Agaricus tabescens</name>
    <dbReference type="NCBI Taxonomy" id="1929756"/>
    <lineage>
        <taxon>Eukaryota</taxon>
        <taxon>Fungi</taxon>
        <taxon>Dikarya</taxon>
        <taxon>Basidiomycota</taxon>
        <taxon>Agaricomycotina</taxon>
        <taxon>Agaricomycetes</taxon>
        <taxon>Agaricomycetidae</taxon>
        <taxon>Agaricales</taxon>
        <taxon>Marasmiineae</taxon>
        <taxon>Physalacriaceae</taxon>
        <taxon>Desarmillaria</taxon>
    </lineage>
</organism>
<dbReference type="InterPro" id="IPR000172">
    <property type="entry name" value="GMC_OxRdtase_N"/>
</dbReference>
<reference evidence="3" key="1">
    <citation type="submission" date="2023-06" db="EMBL/GenBank/DDBJ databases">
        <authorList>
            <consortium name="Lawrence Berkeley National Laboratory"/>
            <person name="Ahrendt S."/>
            <person name="Sahu N."/>
            <person name="Indic B."/>
            <person name="Wong-Bajracharya J."/>
            <person name="Merenyi Z."/>
            <person name="Ke H.-M."/>
            <person name="Monk M."/>
            <person name="Kocsube S."/>
            <person name="Drula E."/>
            <person name="Lipzen A."/>
            <person name="Balint B."/>
            <person name="Henrissat B."/>
            <person name="Andreopoulos B."/>
            <person name="Martin F.M."/>
            <person name="Harder C.B."/>
            <person name="Rigling D."/>
            <person name="Ford K.L."/>
            <person name="Foster G.D."/>
            <person name="Pangilinan J."/>
            <person name="Papanicolaou A."/>
            <person name="Barry K."/>
            <person name="LaButti K."/>
            <person name="Viragh M."/>
            <person name="Koriabine M."/>
            <person name="Yan M."/>
            <person name="Riley R."/>
            <person name="Champramary S."/>
            <person name="Plett K.L."/>
            <person name="Tsai I.J."/>
            <person name="Slot J."/>
            <person name="Sipos G."/>
            <person name="Plett J."/>
            <person name="Nagy L.G."/>
            <person name="Grigoriev I.V."/>
        </authorList>
    </citation>
    <scope>NUCLEOTIDE SEQUENCE</scope>
    <source>
        <strain evidence="3">CCBAS 213</strain>
    </source>
</reference>
<evidence type="ECO:0000313" key="3">
    <source>
        <dbReference type="EMBL" id="KAK0466392.1"/>
    </source>
</evidence>
<dbReference type="AlphaFoldDB" id="A0AA39TPW9"/>
<evidence type="ECO:0000313" key="4">
    <source>
        <dbReference type="Proteomes" id="UP001175211"/>
    </source>
</evidence>
<dbReference type="SUPFAM" id="SSF51905">
    <property type="entry name" value="FAD/NAD(P)-binding domain"/>
    <property type="match status" value="1"/>
</dbReference>
<dbReference type="GO" id="GO:0016614">
    <property type="term" value="F:oxidoreductase activity, acting on CH-OH group of donors"/>
    <property type="evidence" value="ECO:0007669"/>
    <property type="project" value="InterPro"/>
</dbReference>
<dbReference type="GO" id="GO:0050660">
    <property type="term" value="F:flavin adenine dinucleotide binding"/>
    <property type="evidence" value="ECO:0007669"/>
    <property type="project" value="InterPro"/>
</dbReference>
<evidence type="ECO:0000256" key="1">
    <source>
        <dbReference type="ARBA" id="ARBA00010790"/>
    </source>
</evidence>
<dbReference type="Gene3D" id="3.50.50.60">
    <property type="entry name" value="FAD/NAD(P)-binding domain"/>
    <property type="match status" value="1"/>
</dbReference>
<dbReference type="PANTHER" id="PTHR11552">
    <property type="entry name" value="GLUCOSE-METHANOL-CHOLINE GMC OXIDOREDUCTASE"/>
    <property type="match status" value="1"/>
</dbReference>
<sequence>MAVIDPEELVWNNDKQLQDYRKSEQFTTPIDHHNIAGEFIPEDHGFDGLLSVTLPGYPRAMDLRMIQATTDLPDEFPFNEDYNSGYHMGIDRLEQSTVHNGTRSSSETVFLGPKYLSVKTFDTMEFTQDAGKQYIPFRLLKKSSPSAGSIGTPYILLYSGIGDADELSSIGITPTVHLPDIRKNLTDHLRYALAWTVNSTDTIENVYLRNETFQRRHSPNGRQTVQDISRVLQGISDETAHFELIFSASNYSLGFHCIPLLKASIEWYPSRAHPTHWQLLHDTSDSSLPSSAYVSTPSSFPLISQGTYQAGDITINSTNPLDPPLINPNLSAPQDLTICKPP</sequence>
<name>A0AA39TPW9_ARMTA</name>
<proteinExistence type="inferred from homology"/>
<dbReference type="RefSeq" id="XP_060337219.1">
    <property type="nucleotide sequence ID" value="XM_060479616.1"/>
</dbReference>
<dbReference type="InterPro" id="IPR036188">
    <property type="entry name" value="FAD/NAD-bd_sf"/>
</dbReference>